<comment type="caution">
    <text evidence="1">The sequence shown here is derived from an EMBL/GenBank/DDBJ whole genome shotgun (WGS) entry which is preliminary data.</text>
</comment>
<evidence type="ECO:0000313" key="1">
    <source>
        <dbReference type="EMBL" id="MEA1081501.1"/>
    </source>
</evidence>
<accession>A0ABU5P0A8</accession>
<evidence type="ECO:0000313" key="2">
    <source>
        <dbReference type="Proteomes" id="UP001305746"/>
    </source>
</evidence>
<dbReference type="EMBL" id="JAYDCJ010000003">
    <property type="protein sequence ID" value="MEA1081501.1"/>
    <property type="molecule type" value="Genomic_DNA"/>
</dbReference>
<dbReference type="RefSeq" id="WP_322855956.1">
    <property type="nucleotide sequence ID" value="NZ_JAYDCJ010000003.1"/>
</dbReference>
<dbReference type="Proteomes" id="UP001305746">
    <property type="component" value="Unassembled WGS sequence"/>
</dbReference>
<name>A0ABU5P0A8_9GAMM</name>
<gene>
    <name evidence="1" type="ORF">U5822_12540</name>
</gene>
<reference evidence="1 2" key="1">
    <citation type="submission" date="2023-12" db="EMBL/GenBank/DDBJ databases">
        <title>Marinobacter qingdaonensis sp. nov., isolated from the intertidal sediment of Qingdao, PR China.</title>
        <authorList>
            <person name="Li Y."/>
        </authorList>
    </citation>
    <scope>NUCLEOTIDE SEQUENCE [LARGE SCALE GENOMIC DNA]</scope>
    <source>
        <strain evidence="1 2">ASW11-75</strain>
    </source>
</reference>
<dbReference type="SUPFAM" id="SSF53850">
    <property type="entry name" value="Periplasmic binding protein-like II"/>
    <property type="match status" value="1"/>
</dbReference>
<evidence type="ECO:0008006" key="3">
    <source>
        <dbReference type="Google" id="ProtNLM"/>
    </source>
</evidence>
<dbReference type="Gene3D" id="3.40.190.10">
    <property type="entry name" value="Periplasmic binding protein-like II"/>
    <property type="match status" value="1"/>
</dbReference>
<organism evidence="1 2">
    <name type="scientific">Marinobacter qingdaonensis</name>
    <dbReference type="NCBI Taxonomy" id="3108486"/>
    <lineage>
        <taxon>Bacteria</taxon>
        <taxon>Pseudomonadati</taxon>
        <taxon>Pseudomonadota</taxon>
        <taxon>Gammaproteobacteria</taxon>
        <taxon>Pseudomonadales</taxon>
        <taxon>Marinobacteraceae</taxon>
        <taxon>Marinobacter</taxon>
    </lineage>
</organism>
<sequence>MSLFLLAAFPSLSAPKVLLNPEIDSTALDSLYLNQIFAMQVRRWPNGTAIQVFVMPSTSDLHRTFVVDRLKVQAHQLDRIWNRMLFTGTGRAPTVVESEEAMLDVIRSTPGAIGYVSENFPTEGVLELGGSQP</sequence>
<proteinExistence type="predicted"/>
<keyword evidence="2" id="KW-1185">Reference proteome</keyword>
<protein>
    <recommendedName>
        <fullName evidence="3">PBP domain-containing protein</fullName>
    </recommendedName>
</protein>